<dbReference type="Gene3D" id="1.10.8.430">
    <property type="entry name" value="Helical domain of apoptotic protease-activating factors"/>
    <property type="match status" value="1"/>
</dbReference>
<dbReference type="InterPro" id="IPR027417">
    <property type="entry name" value="P-loop_NTPase"/>
</dbReference>
<sequence>MGCKPESIHKVGLLTSEECWSIISQIALVQGDRQKLESIGRRIANKCKGLPLTATTVGGLLSFKKSEKEWLRVLEKKEWEGEDILGPLKLSYYDLPLPLKQCFSYCAIFPKDSEIEKRRLIKMWMAQGFLKAKEDEDLEIVGETYFENLVARSLLQISLHKENIYVLHDMVSDLAHTVANDECLMTKVLNDTELSKNSLHARANARHLTLVIENDTVFPKYVYDQTKLRSLIIKFVGYRSILTTDVVNDIFNYLTCLRTLDLSKCGIKEVPSSIEKLVHLRWLDLSENNKLEKLPDTLCECYNLQTLILNWCQNLIELPQGIGKLINLMYLDIEDSCKIKYLPKGIGNLWRLRELTVFIINVNEGESFSIVEMEKLNNLGESLKLRGLGNVKRLEDAKKAQLKKKKNVTDLSLSFDGNHVQEDEEELLEALEPPLDLEILSIQEYEGKRLFPSWMMKLNLLSLLKLQNCSHCEELPPLGKLLCLKKLYLQNMGVKRVGVEFMGIEKEKDSSASFVSFPKLKVLQFWISWEWEEWDDVDEQLMEIITVMPCLQELTIFSCPKLKRLPSHLLSSTITRLQLLSIKYSDALQQEIQKYELAEIPHLEIIS</sequence>
<dbReference type="SUPFAM" id="SSF52540">
    <property type="entry name" value="P-loop containing nucleoside triphosphate hydrolases"/>
    <property type="match status" value="1"/>
</dbReference>
<dbReference type="GO" id="GO:0098542">
    <property type="term" value="P:defense response to other organism"/>
    <property type="evidence" value="ECO:0007669"/>
    <property type="project" value="TreeGrafter"/>
</dbReference>
<organism evidence="5 6">
    <name type="scientific">Erythroxylum novogranatense</name>
    <dbReference type="NCBI Taxonomy" id="1862640"/>
    <lineage>
        <taxon>Eukaryota</taxon>
        <taxon>Viridiplantae</taxon>
        <taxon>Streptophyta</taxon>
        <taxon>Embryophyta</taxon>
        <taxon>Tracheophyta</taxon>
        <taxon>Spermatophyta</taxon>
        <taxon>Magnoliopsida</taxon>
        <taxon>eudicotyledons</taxon>
        <taxon>Gunneridae</taxon>
        <taxon>Pentapetalae</taxon>
        <taxon>rosids</taxon>
        <taxon>fabids</taxon>
        <taxon>Malpighiales</taxon>
        <taxon>Erythroxylaceae</taxon>
        <taxon>Erythroxylum</taxon>
    </lineage>
</organism>
<evidence type="ECO:0008006" key="7">
    <source>
        <dbReference type="Google" id="ProtNLM"/>
    </source>
</evidence>
<dbReference type="InterPro" id="IPR032675">
    <property type="entry name" value="LRR_dom_sf"/>
</dbReference>
<dbReference type="InterPro" id="IPR001611">
    <property type="entry name" value="Leu-rich_rpt"/>
</dbReference>
<dbReference type="SUPFAM" id="SSF52058">
    <property type="entry name" value="L domain-like"/>
    <property type="match status" value="1"/>
</dbReference>
<dbReference type="InterPro" id="IPR044974">
    <property type="entry name" value="Disease_R_plants"/>
</dbReference>
<reference evidence="5 6" key="1">
    <citation type="submission" date="2021-09" db="EMBL/GenBank/DDBJ databases">
        <title>Genomic insights and catalytic innovation underlie evolution of tropane alkaloids biosynthesis.</title>
        <authorList>
            <person name="Wang Y.-J."/>
            <person name="Tian T."/>
            <person name="Huang J.-P."/>
            <person name="Huang S.-X."/>
        </authorList>
    </citation>
    <scope>NUCLEOTIDE SEQUENCE [LARGE SCALE GENOMIC DNA]</scope>
    <source>
        <strain evidence="5">KIB-2018</strain>
        <tissue evidence="5">Leaf</tissue>
    </source>
</reference>
<dbReference type="InterPro" id="IPR056789">
    <property type="entry name" value="LRR_R13L1-DRL21"/>
</dbReference>
<keyword evidence="6" id="KW-1185">Reference proteome</keyword>
<dbReference type="EMBL" id="JAIWQS010000003">
    <property type="protein sequence ID" value="KAJ8769144.1"/>
    <property type="molecule type" value="Genomic_DNA"/>
</dbReference>
<dbReference type="Pfam" id="PF25019">
    <property type="entry name" value="LRR_R13L1-DRL21"/>
    <property type="match status" value="1"/>
</dbReference>
<evidence type="ECO:0000256" key="2">
    <source>
        <dbReference type="ARBA" id="ARBA00022821"/>
    </source>
</evidence>
<comment type="caution">
    <text evidence="5">The sequence shown here is derived from an EMBL/GenBank/DDBJ whole genome shotgun (WGS) entry which is preliminary data.</text>
</comment>
<keyword evidence="2" id="KW-0611">Plant defense</keyword>
<evidence type="ECO:0000259" key="3">
    <source>
        <dbReference type="Pfam" id="PF23559"/>
    </source>
</evidence>
<accession>A0AAV8TSU7</accession>
<dbReference type="FunFam" id="1.10.10.10:FF:000322">
    <property type="entry name" value="Probable disease resistance protein At1g63360"/>
    <property type="match status" value="1"/>
</dbReference>
<keyword evidence="1" id="KW-0677">Repeat</keyword>
<dbReference type="InterPro" id="IPR042197">
    <property type="entry name" value="Apaf_helical"/>
</dbReference>
<protein>
    <recommendedName>
        <fullName evidence="7">NB-ARC domain-containing protein</fullName>
    </recommendedName>
</protein>
<evidence type="ECO:0000256" key="1">
    <source>
        <dbReference type="ARBA" id="ARBA00022737"/>
    </source>
</evidence>
<dbReference type="PROSITE" id="PS51450">
    <property type="entry name" value="LRR"/>
    <property type="match status" value="1"/>
</dbReference>
<dbReference type="GO" id="GO:0043531">
    <property type="term" value="F:ADP binding"/>
    <property type="evidence" value="ECO:0007669"/>
    <property type="project" value="InterPro"/>
</dbReference>
<proteinExistence type="predicted"/>
<dbReference type="Pfam" id="PF13855">
    <property type="entry name" value="LRR_8"/>
    <property type="match status" value="1"/>
</dbReference>
<dbReference type="Pfam" id="PF23559">
    <property type="entry name" value="WHD_DRP"/>
    <property type="match status" value="1"/>
</dbReference>
<dbReference type="Proteomes" id="UP001159364">
    <property type="component" value="Linkage Group LG03"/>
</dbReference>
<dbReference type="InterPro" id="IPR058922">
    <property type="entry name" value="WHD_DRP"/>
</dbReference>
<name>A0AAV8TSU7_9ROSI</name>
<dbReference type="InterPro" id="IPR036388">
    <property type="entry name" value="WH-like_DNA-bd_sf"/>
</dbReference>
<dbReference type="PANTHER" id="PTHR23155">
    <property type="entry name" value="DISEASE RESISTANCE PROTEIN RP"/>
    <property type="match status" value="1"/>
</dbReference>
<dbReference type="PANTHER" id="PTHR23155:SF1241">
    <property type="entry name" value="DISEASE RESISTANCE RPP13-LIKE PROTEIN 1-RELATED"/>
    <property type="match status" value="1"/>
</dbReference>
<evidence type="ECO:0000313" key="6">
    <source>
        <dbReference type="Proteomes" id="UP001159364"/>
    </source>
</evidence>
<feature type="domain" description="R13L1/DRL21-like LRR repeat region" evidence="4">
    <location>
        <begin position="370"/>
        <end position="492"/>
    </location>
</feature>
<evidence type="ECO:0000259" key="4">
    <source>
        <dbReference type="Pfam" id="PF25019"/>
    </source>
</evidence>
<evidence type="ECO:0000313" key="5">
    <source>
        <dbReference type="EMBL" id="KAJ8769144.1"/>
    </source>
</evidence>
<gene>
    <name evidence="5" type="ORF">K2173_000919</name>
</gene>
<dbReference type="AlphaFoldDB" id="A0AAV8TSU7"/>
<feature type="domain" description="Disease resistance protein winged helix" evidence="3">
    <location>
        <begin position="108"/>
        <end position="175"/>
    </location>
</feature>
<dbReference type="Gene3D" id="3.80.10.10">
    <property type="entry name" value="Ribonuclease Inhibitor"/>
    <property type="match status" value="1"/>
</dbReference>
<dbReference type="Gene3D" id="1.10.10.10">
    <property type="entry name" value="Winged helix-like DNA-binding domain superfamily/Winged helix DNA-binding domain"/>
    <property type="match status" value="1"/>
</dbReference>